<name>A0ACC3CAN0_PYRYE</name>
<keyword evidence="2" id="KW-1185">Reference proteome</keyword>
<accession>A0ACC3CAN0</accession>
<organism evidence="1 2">
    <name type="scientific">Pyropia yezoensis</name>
    <name type="common">Susabi-nori</name>
    <name type="synonym">Porphyra yezoensis</name>
    <dbReference type="NCBI Taxonomy" id="2788"/>
    <lineage>
        <taxon>Eukaryota</taxon>
        <taxon>Rhodophyta</taxon>
        <taxon>Bangiophyceae</taxon>
        <taxon>Bangiales</taxon>
        <taxon>Bangiaceae</taxon>
        <taxon>Pyropia</taxon>
    </lineage>
</organism>
<dbReference type="EMBL" id="CM020620">
    <property type="protein sequence ID" value="KAK1867217.1"/>
    <property type="molecule type" value="Genomic_DNA"/>
</dbReference>
<reference evidence="1" key="1">
    <citation type="submission" date="2019-11" db="EMBL/GenBank/DDBJ databases">
        <title>Nori genome reveals adaptations in red seaweeds to the harsh intertidal environment.</title>
        <authorList>
            <person name="Wang D."/>
            <person name="Mao Y."/>
        </authorList>
    </citation>
    <scope>NUCLEOTIDE SEQUENCE</scope>
    <source>
        <tissue evidence="1">Gametophyte</tissue>
    </source>
</reference>
<evidence type="ECO:0000313" key="2">
    <source>
        <dbReference type="Proteomes" id="UP000798662"/>
    </source>
</evidence>
<proteinExistence type="predicted"/>
<protein>
    <submittedName>
        <fullName evidence="1">Uncharacterized protein</fullName>
    </submittedName>
</protein>
<evidence type="ECO:0000313" key="1">
    <source>
        <dbReference type="EMBL" id="KAK1867217.1"/>
    </source>
</evidence>
<comment type="caution">
    <text evidence="1">The sequence shown here is derived from an EMBL/GenBank/DDBJ whole genome shotgun (WGS) entry which is preliminary data.</text>
</comment>
<sequence length="377" mass="40351">MGAEAHADSDPGGPPPVRPAPQAAAPRFDRLVAKYAGRHLGAHDGVQRARALLSAAYTNNTQRTYLAAWDRFAAYCREENLRALPAHYTTMAGYVGRTHARGTVSASSMGSYLSLMDTIHELAGYKPPTAHPIPQRLRNGYLRLTAAGVGAIPEYVGPLPAEILHKIVTLGVNELTPEQRRVWAGLVLAGLIFNRPGAAAAMRAADLTFTPQWLHVQQAFHKSEARTRARSDFLIPVHPAGYASDPPLLFLRAYVRDFAAAGGSPCAPLFAAPGKFPGPRATSRWLRQALARLGASPPVGVRWSGKSLRSGVAAAANAIGVPVPVAAAYMEHFGPAVTARHYIDARLLPSAAAWEFFGRYISDWSGFPGPARKGGYA</sequence>
<dbReference type="Proteomes" id="UP000798662">
    <property type="component" value="Chromosome 3"/>
</dbReference>
<gene>
    <name evidence="1" type="ORF">I4F81_009724</name>
</gene>